<protein>
    <recommendedName>
        <fullName evidence="2">peptide-methionine (S)-S-oxide reductase</fullName>
        <ecNumber evidence="2">1.8.4.11</ecNumber>
    </recommendedName>
    <alternativeName>
        <fullName evidence="4">Peptide-methionine (S)-S-oxide reductase</fullName>
    </alternativeName>
</protein>
<keyword evidence="8" id="KW-1185">Reference proteome</keyword>
<evidence type="ECO:0000256" key="4">
    <source>
        <dbReference type="ARBA" id="ARBA00030643"/>
    </source>
</evidence>
<dbReference type="Proteomes" id="UP001558652">
    <property type="component" value="Unassembled WGS sequence"/>
</dbReference>
<keyword evidence="3" id="KW-0560">Oxidoreductase</keyword>
<dbReference type="AlphaFoldDB" id="A0ABD0YS15"/>
<evidence type="ECO:0000259" key="5">
    <source>
        <dbReference type="Pfam" id="PF01625"/>
    </source>
</evidence>
<dbReference type="EC" id="1.8.4.11" evidence="2"/>
<name>A0ABD0YS15_9HEMI</name>
<comment type="caution">
    <text evidence="7">The sequence shown here is derived from an EMBL/GenBank/DDBJ whole genome shotgun (WGS) entry which is preliminary data.</text>
</comment>
<dbReference type="NCBIfam" id="TIGR00401">
    <property type="entry name" value="msrA"/>
    <property type="match status" value="1"/>
</dbReference>
<gene>
    <name evidence="7" type="ORF">AAG570_013821</name>
</gene>
<dbReference type="SUPFAM" id="SSF55068">
    <property type="entry name" value="Peptide methionine sulfoxide reductase"/>
    <property type="match status" value="1"/>
</dbReference>
<evidence type="ECO:0000256" key="1">
    <source>
        <dbReference type="ARBA" id="ARBA00005591"/>
    </source>
</evidence>
<dbReference type="Pfam" id="PF20939">
    <property type="entry name" value="MsrA_helical"/>
    <property type="match status" value="1"/>
</dbReference>
<dbReference type="Gene3D" id="3.30.1060.10">
    <property type="entry name" value="Peptide methionine sulphoxide reductase MsrA"/>
    <property type="match status" value="1"/>
</dbReference>
<feature type="domain" description="Selenoprotein methionine sulfoxide reductase A helical" evidence="6">
    <location>
        <begin position="147"/>
        <end position="187"/>
    </location>
</feature>
<sequence length="200" mass="22418">MACFWGPDSLFGATLGVVATRVGYSGGKKPNPSYRDLGDHTEAIAIEYDPNVINYNGLLELFWSHHDPTAKCKRQYTSLIFYHDDEQKALAEKSLKEKQGKYKNPIVTEIIPASTFYDAEDYHQKYRLQGHSSLCKDIGLEGNGRLIKESFLAARLNGYVVGMGGIAQFEKELPSLGLDEKTADYVRRLVVKYEGHGMTC</sequence>
<evidence type="ECO:0000256" key="3">
    <source>
        <dbReference type="ARBA" id="ARBA00023002"/>
    </source>
</evidence>
<dbReference type="GO" id="GO:0008113">
    <property type="term" value="F:peptide-methionine (S)-S-oxide reductase activity"/>
    <property type="evidence" value="ECO:0007669"/>
    <property type="project" value="UniProtKB-EC"/>
</dbReference>
<accession>A0ABD0YS15</accession>
<dbReference type="Pfam" id="PF01625">
    <property type="entry name" value="PMSR"/>
    <property type="match status" value="1"/>
</dbReference>
<evidence type="ECO:0000313" key="7">
    <source>
        <dbReference type="EMBL" id="KAL1129292.1"/>
    </source>
</evidence>
<evidence type="ECO:0000313" key="8">
    <source>
        <dbReference type="Proteomes" id="UP001558652"/>
    </source>
</evidence>
<evidence type="ECO:0000256" key="2">
    <source>
        <dbReference type="ARBA" id="ARBA00012502"/>
    </source>
</evidence>
<dbReference type="InterPro" id="IPR002569">
    <property type="entry name" value="Met_Sox_Rdtase_MsrA_dom"/>
</dbReference>
<dbReference type="InterPro" id="IPR049006">
    <property type="entry name" value="MsrA_helical"/>
</dbReference>
<comment type="similarity">
    <text evidence="1">Belongs to the MsrA Met sulfoxide reductase family.</text>
</comment>
<evidence type="ECO:0000259" key="6">
    <source>
        <dbReference type="Pfam" id="PF20939"/>
    </source>
</evidence>
<dbReference type="EMBL" id="JBFDAA010000009">
    <property type="protein sequence ID" value="KAL1129292.1"/>
    <property type="molecule type" value="Genomic_DNA"/>
</dbReference>
<dbReference type="PANTHER" id="PTHR43774">
    <property type="entry name" value="PEPTIDE METHIONINE SULFOXIDE REDUCTASE"/>
    <property type="match status" value="1"/>
</dbReference>
<dbReference type="PANTHER" id="PTHR43774:SF1">
    <property type="entry name" value="PEPTIDE METHIONINE SULFOXIDE REDUCTASE MSRA 2"/>
    <property type="match status" value="1"/>
</dbReference>
<feature type="domain" description="Peptide methionine sulphoxide reductase MsrA" evidence="5">
    <location>
        <begin position="2"/>
        <end position="135"/>
    </location>
</feature>
<reference evidence="7 8" key="1">
    <citation type="submission" date="2024-07" db="EMBL/GenBank/DDBJ databases">
        <title>Chromosome-level genome assembly of the water stick insect Ranatra chinensis (Heteroptera: Nepidae).</title>
        <authorList>
            <person name="Liu X."/>
        </authorList>
    </citation>
    <scope>NUCLEOTIDE SEQUENCE [LARGE SCALE GENOMIC DNA]</scope>
    <source>
        <strain evidence="7">Cailab_2021Rc</strain>
        <tissue evidence="7">Muscle</tissue>
    </source>
</reference>
<dbReference type="FunFam" id="3.30.1060.10:FF:000004">
    <property type="entry name" value="Peptide methionine sulfoxide reductase A5"/>
    <property type="match status" value="1"/>
</dbReference>
<organism evidence="7 8">
    <name type="scientific">Ranatra chinensis</name>
    <dbReference type="NCBI Taxonomy" id="642074"/>
    <lineage>
        <taxon>Eukaryota</taxon>
        <taxon>Metazoa</taxon>
        <taxon>Ecdysozoa</taxon>
        <taxon>Arthropoda</taxon>
        <taxon>Hexapoda</taxon>
        <taxon>Insecta</taxon>
        <taxon>Pterygota</taxon>
        <taxon>Neoptera</taxon>
        <taxon>Paraneoptera</taxon>
        <taxon>Hemiptera</taxon>
        <taxon>Heteroptera</taxon>
        <taxon>Panheteroptera</taxon>
        <taxon>Nepomorpha</taxon>
        <taxon>Nepidae</taxon>
        <taxon>Ranatrinae</taxon>
        <taxon>Ranatra</taxon>
    </lineage>
</organism>
<dbReference type="InterPro" id="IPR036509">
    <property type="entry name" value="Met_Sox_Rdtase_MsrA_sf"/>
</dbReference>
<proteinExistence type="inferred from homology"/>